<name>A0A392PDJ6_9FABA</name>
<comment type="caution">
    <text evidence="1">The sequence shown here is derived from an EMBL/GenBank/DDBJ whole genome shotgun (WGS) entry which is preliminary data.</text>
</comment>
<evidence type="ECO:0000313" key="1">
    <source>
        <dbReference type="EMBL" id="MCI08935.1"/>
    </source>
</evidence>
<gene>
    <name evidence="1" type="ORF">A2U01_0030017</name>
</gene>
<dbReference type="EMBL" id="LXQA010070839">
    <property type="protein sequence ID" value="MCI08935.1"/>
    <property type="molecule type" value="Genomic_DNA"/>
</dbReference>
<keyword evidence="2" id="KW-1185">Reference proteome</keyword>
<organism evidence="1 2">
    <name type="scientific">Trifolium medium</name>
    <dbReference type="NCBI Taxonomy" id="97028"/>
    <lineage>
        <taxon>Eukaryota</taxon>
        <taxon>Viridiplantae</taxon>
        <taxon>Streptophyta</taxon>
        <taxon>Embryophyta</taxon>
        <taxon>Tracheophyta</taxon>
        <taxon>Spermatophyta</taxon>
        <taxon>Magnoliopsida</taxon>
        <taxon>eudicotyledons</taxon>
        <taxon>Gunneridae</taxon>
        <taxon>Pentapetalae</taxon>
        <taxon>rosids</taxon>
        <taxon>fabids</taxon>
        <taxon>Fabales</taxon>
        <taxon>Fabaceae</taxon>
        <taxon>Papilionoideae</taxon>
        <taxon>50 kb inversion clade</taxon>
        <taxon>NPAAA clade</taxon>
        <taxon>Hologalegina</taxon>
        <taxon>IRL clade</taxon>
        <taxon>Trifolieae</taxon>
        <taxon>Trifolium</taxon>
    </lineage>
</organism>
<evidence type="ECO:0000313" key="2">
    <source>
        <dbReference type="Proteomes" id="UP000265520"/>
    </source>
</evidence>
<protein>
    <submittedName>
        <fullName evidence="1">Uncharacterized protein</fullName>
    </submittedName>
</protein>
<accession>A0A392PDJ6</accession>
<reference evidence="1 2" key="1">
    <citation type="journal article" date="2018" name="Front. Plant Sci.">
        <title>Red Clover (Trifolium pratense) and Zigzag Clover (T. medium) - A Picture of Genomic Similarities and Differences.</title>
        <authorList>
            <person name="Dluhosova J."/>
            <person name="Istvanek J."/>
            <person name="Nedelnik J."/>
            <person name="Repkova J."/>
        </authorList>
    </citation>
    <scope>NUCLEOTIDE SEQUENCE [LARGE SCALE GENOMIC DNA]</scope>
    <source>
        <strain evidence="2">cv. 10/8</strain>
        <tissue evidence="1">Leaf</tissue>
    </source>
</reference>
<dbReference type="Proteomes" id="UP000265520">
    <property type="component" value="Unassembled WGS sequence"/>
</dbReference>
<dbReference type="AlphaFoldDB" id="A0A392PDJ6"/>
<proteinExistence type="predicted"/>
<sequence length="66" mass="7329">MSNSAVLEVNSADSQSHHRHLVKCSASTSTAAASVDPAVNRPKRIIKRPLLFTFKKNNKIKKKKKN</sequence>